<gene>
    <name evidence="2" type="ORF">SAMN04488121_1158</name>
</gene>
<dbReference type="SUPFAM" id="SSF53474">
    <property type="entry name" value="alpha/beta-Hydrolases"/>
    <property type="match status" value="1"/>
</dbReference>
<dbReference type="InterPro" id="IPR053145">
    <property type="entry name" value="AB_hydrolase_Est10"/>
</dbReference>
<dbReference type="EMBL" id="FNBN01000015">
    <property type="protein sequence ID" value="SDH57768.1"/>
    <property type="molecule type" value="Genomic_DNA"/>
</dbReference>
<dbReference type="PANTHER" id="PTHR43265">
    <property type="entry name" value="ESTERASE ESTD"/>
    <property type="match status" value="1"/>
</dbReference>
<dbReference type="PANTHER" id="PTHR43265:SF1">
    <property type="entry name" value="ESTERASE ESTD"/>
    <property type="match status" value="1"/>
</dbReference>
<dbReference type="GO" id="GO:0052689">
    <property type="term" value="F:carboxylic ester hydrolase activity"/>
    <property type="evidence" value="ECO:0007669"/>
    <property type="project" value="TreeGrafter"/>
</dbReference>
<reference evidence="2 3" key="1">
    <citation type="submission" date="2016-10" db="EMBL/GenBank/DDBJ databases">
        <authorList>
            <person name="de Groot N.N."/>
        </authorList>
    </citation>
    <scope>NUCLEOTIDE SEQUENCE [LARGE SCALE GENOMIC DNA]</scope>
    <source>
        <strain evidence="2 3">DSM 527</strain>
    </source>
</reference>
<evidence type="ECO:0000313" key="2">
    <source>
        <dbReference type="EMBL" id="SDH57768.1"/>
    </source>
</evidence>
<evidence type="ECO:0000313" key="3">
    <source>
        <dbReference type="Proteomes" id="UP000199045"/>
    </source>
</evidence>
<dbReference type="Proteomes" id="UP000199045">
    <property type="component" value="Unassembled WGS sequence"/>
</dbReference>
<dbReference type="Gene3D" id="3.40.50.1820">
    <property type="entry name" value="alpha/beta hydrolase"/>
    <property type="match status" value="1"/>
</dbReference>
<dbReference type="AlphaFoldDB" id="A0A1G8DJB2"/>
<name>A0A1G8DJB2_CHIFI</name>
<dbReference type="RefSeq" id="WP_089838664.1">
    <property type="nucleotide sequence ID" value="NZ_FNBN01000015.1"/>
</dbReference>
<evidence type="ECO:0000259" key="1">
    <source>
        <dbReference type="Pfam" id="PF00561"/>
    </source>
</evidence>
<accession>A0A1G8DJB2</accession>
<dbReference type="OrthoDB" id="9809549at2"/>
<organism evidence="2 3">
    <name type="scientific">Chitinophaga filiformis</name>
    <name type="common">Myxococcus filiformis</name>
    <name type="synonym">Flexibacter filiformis</name>
    <dbReference type="NCBI Taxonomy" id="104663"/>
    <lineage>
        <taxon>Bacteria</taxon>
        <taxon>Pseudomonadati</taxon>
        <taxon>Bacteroidota</taxon>
        <taxon>Chitinophagia</taxon>
        <taxon>Chitinophagales</taxon>
        <taxon>Chitinophagaceae</taxon>
        <taxon>Chitinophaga</taxon>
    </lineage>
</organism>
<dbReference type="InterPro" id="IPR000073">
    <property type="entry name" value="AB_hydrolase_1"/>
</dbReference>
<dbReference type="InterPro" id="IPR029058">
    <property type="entry name" value="AB_hydrolase_fold"/>
</dbReference>
<protein>
    <recommendedName>
        <fullName evidence="1">AB hydrolase-1 domain-containing protein</fullName>
    </recommendedName>
</protein>
<sequence>MLRLLLIVLSIPLLIPGRICGQGSPYRSDSVHFSNADGSIRFGGTLTIPAGKKHYSAIVLISGTGKQDRDGTMAGHPMFRVLADSLTRRGFAVLRTDDRGVGETTGKYEDATTKDFATDALAAVHFLKQHKAIRKVGVIGHSEGGAAAIIAAGSSRDIDFVITLAGLAINGLDALKLQNYAITKSAPISDYDRKRYDTINTRMFDTVYRYAGTPELESKLRSTYAAWKHADDSAFLKDFPDKYDHMRFFLESYITQVKGPWYQYHIRFDPVPYLQQIKVPFLALNGDKDIMVTYRENLDMIATTLKQAGNTQVTTHVLPGTNHLFQHCVTCTREEISTLKEDFSAEAFTTIIQWLQPFLK</sequence>
<dbReference type="STRING" id="104663.SAMN04488121_1158"/>
<proteinExistence type="predicted"/>
<dbReference type="Pfam" id="PF00561">
    <property type="entry name" value="Abhydrolase_1"/>
    <property type="match status" value="1"/>
</dbReference>
<feature type="domain" description="AB hydrolase-1" evidence="1">
    <location>
        <begin position="59"/>
        <end position="326"/>
    </location>
</feature>